<name>A0ABY6NXQ4_9NOCA</name>
<dbReference type="Proteomes" id="UP001164965">
    <property type="component" value="Chromosome"/>
</dbReference>
<feature type="domain" description="Enoyl reductase (ER)" evidence="3">
    <location>
        <begin position="11"/>
        <end position="312"/>
    </location>
</feature>
<dbReference type="CDD" id="cd05289">
    <property type="entry name" value="MDR_like_2"/>
    <property type="match status" value="1"/>
</dbReference>
<dbReference type="InterPro" id="IPR002364">
    <property type="entry name" value="Quin_OxRdtase/zeta-crystal_CS"/>
</dbReference>
<sequence length="314" mass="31834">MTSYVVATAFGGPEVLEVRDEQLGEPGPGQVLVDVRAAGVNPVDHKLYGGMYGENPSQLPMRLGFEAAGVVRAVGEGAEGPGGPVQVGDEVIVYRAQGAYAAQLLVEGTEIVPKPAVLSFEEAAGIMLAGTTAVHMLEATGVGHGDTVLVHGAAGGVGLLLVQIAKARGAHVIGTAGVGNHAALQRYGVTPVEYGEGLVERVRELSEDVTVALDCVGSDEAVDASLELVADRSRIATIAAFARAAGDGIKALGGGPGADPGTAIRDAARLELVALVEEGQLEVTVAGTFPLAESAAAHRSIQGNHTHGKIVLLP</sequence>
<dbReference type="PANTHER" id="PTHR48106">
    <property type="entry name" value="QUINONE OXIDOREDUCTASE PIG3-RELATED"/>
    <property type="match status" value="1"/>
</dbReference>
<reference evidence="4" key="1">
    <citation type="submission" date="2022-10" db="EMBL/GenBank/DDBJ databases">
        <title>Rhodococcus sp.75.</title>
        <authorList>
            <person name="Sun M."/>
        </authorList>
    </citation>
    <scope>NUCLEOTIDE SEQUENCE</scope>
    <source>
        <strain evidence="4">75</strain>
    </source>
</reference>
<evidence type="ECO:0000313" key="5">
    <source>
        <dbReference type="Proteomes" id="UP001164965"/>
    </source>
</evidence>
<dbReference type="PROSITE" id="PS01162">
    <property type="entry name" value="QOR_ZETA_CRYSTAL"/>
    <property type="match status" value="1"/>
</dbReference>
<dbReference type="Pfam" id="PF13602">
    <property type="entry name" value="ADH_zinc_N_2"/>
    <property type="match status" value="1"/>
</dbReference>
<dbReference type="InterPro" id="IPR020843">
    <property type="entry name" value="ER"/>
</dbReference>
<dbReference type="SUPFAM" id="SSF50129">
    <property type="entry name" value="GroES-like"/>
    <property type="match status" value="1"/>
</dbReference>
<gene>
    <name evidence="4" type="ORF">RHODO2019_13575</name>
</gene>
<evidence type="ECO:0000259" key="3">
    <source>
        <dbReference type="SMART" id="SM00829"/>
    </source>
</evidence>
<dbReference type="InterPro" id="IPR036291">
    <property type="entry name" value="NAD(P)-bd_dom_sf"/>
</dbReference>
<keyword evidence="1" id="KW-0521">NADP</keyword>
<dbReference type="PANTHER" id="PTHR48106:SF13">
    <property type="entry name" value="QUINONE OXIDOREDUCTASE-RELATED"/>
    <property type="match status" value="1"/>
</dbReference>
<organism evidence="4 5">
    <name type="scientific">Rhodococcus antarcticus</name>
    <dbReference type="NCBI Taxonomy" id="2987751"/>
    <lineage>
        <taxon>Bacteria</taxon>
        <taxon>Bacillati</taxon>
        <taxon>Actinomycetota</taxon>
        <taxon>Actinomycetes</taxon>
        <taxon>Mycobacteriales</taxon>
        <taxon>Nocardiaceae</taxon>
        <taxon>Rhodococcus</taxon>
    </lineage>
</organism>
<evidence type="ECO:0000256" key="1">
    <source>
        <dbReference type="ARBA" id="ARBA00022857"/>
    </source>
</evidence>
<dbReference type="InterPro" id="IPR013154">
    <property type="entry name" value="ADH-like_N"/>
</dbReference>
<dbReference type="RefSeq" id="WP_265382287.1">
    <property type="nucleotide sequence ID" value="NZ_CP110615.1"/>
</dbReference>
<keyword evidence="2" id="KW-0560">Oxidoreductase</keyword>
<keyword evidence="5" id="KW-1185">Reference proteome</keyword>
<dbReference type="Pfam" id="PF08240">
    <property type="entry name" value="ADH_N"/>
    <property type="match status" value="1"/>
</dbReference>
<dbReference type="Gene3D" id="3.40.50.720">
    <property type="entry name" value="NAD(P)-binding Rossmann-like Domain"/>
    <property type="match status" value="1"/>
</dbReference>
<protein>
    <submittedName>
        <fullName evidence="4">NADP-dependent oxidoreductase</fullName>
    </submittedName>
</protein>
<dbReference type="SMART" id="SM00829">
    <property type="entry name" value="PKS_ER"/>
    <property type="match status" value="1"/>
</dbReference>
<dbReference type="EMBL" id="CP110615">
    <property type="protein sequence ID" value="UZJ24180.1"/>
    <property type="molecule type" value="Genomic_DNA"/>
</dbReference>
<dbReference type="Gene3D" id="3.90.180.10">
    <property type="entry name" value="Medium-chain alcohol dehydrogenases, catalytic domain"/>
    <property type="match status" value="1"/>
</dbReference>
<accession>A0ABY6NXQ4</accession>
<dbReference type="InterPro" id="IPR011032">
    <property type="entry name" value="GroES-like_sf"/>
</dbReference>
<proteinExistence type="predicted"/>
<evidence type="ECO:0000256" key="2">
    <source>
        <dbReference type="ARBA" id="ARBA00023002"/>
    </source>
</evidence>
<dbReference type="SUPFAM" id="SSF51735">
    <property type="entry name" value="NAD(P)-binding Rossmann-fold domains"/>
    <property type="match status" value="1"/>
</dbReference>
<evidence type="ECO:0000313" key="4">
    <source>
        <dbReference type="EMBL" id="UZJ24180.1"/>
    </source>
</evidence>